<dbReference type="Proteomes" id="UP000007054">
    <property type="component" value="Chromosome"/>
</dbReference>
<evidence type="ECO:0000259" key="4">
    <source>
        <dbReference type="Pfam" id="PF16403"/>
    </source>
</evidence>
<dbReference type="InterPro" id="IPR002053">
    <property type="entry name" value="Glyco_hydro_25"/>
</dbReference>
<keyword evidence="3" id="KW-0732">Signal</keyword>
<dbReference type="InterPro" id="IPR032179">
    <property type="entry name" value="Cry22Aa_Ig-like"/>
</dbReference>
<dbReference type="HOGENOM" id="CLU_618038_0_0_9"/>
<dbReference type="GO" id="GO:0016998">
    <property type="term" value="P:cell wall macromolecule catabolic process"/>
    <property type="evidence" value="ECO:0007669"/>
    <property type="project" value="InterPro"/>
</dbReference>
<name>D4LEZ2_RUMC1</name>
<dbReference type="RefSeq" id="WP_015559093.1">
    <property type="nucleotide sequence ID" value="NC_021039.1"/>
</dbReference>
<dbReference type="PANTHER" id="PTHR34135">
    <property type="entry name" value="LYSOZYME"/>
    <property type="match status" value="1"/>
</dbReference>
<dbReference type="Gene3D" id="3.20.20.80">
    <property type="entry name" value="Glycosidases"/>
    <property type="match status" value="1"/>
</dbReference>
<protein>
    <submittedName>
        <fullName evidence="5">Lyzozyme M1 (1,4-beta-N-acetylmuramidase)</fullName>
    </submittedName>
</protein>
<dbReference type="Pfam" id="PF01183">
    <property type="entry name" value="Glyco_hydro_25"/>
    <property type="match status" value="1"/>
</dbReference>
<dbReference type="Gene3D" id="2.60.40.10">
    <property type="entry name" value="Immunoglobulins"/>
    <property type="match status" value="1"/>
</dbReference>
<dbReference type="PATRIC" id="fig|213810.4.peg.2060"/>
<proteinExistence type="inferred from homology"/>
<gene>
    <name evidence="5" type="ordered locus">RUM_21720</name>
</gene>
<evidence type="ECO:0000256" key="3">
    <source>
        <dbReference type="SAM" id="SignalP"/>
    </source>
</evidence>
<dbReference type="GeneID" id="83156827"/>
<reference evidence="5" key="1">
    <citation type="submission" date="2010-03" db="EMBL/GenBank/DDBJ databases">
        <title>The genome sequence of Ruminococcus sp. 18P13.</title>
        <authorList>
            <consortium name="metaHIT consortium -- http://www.metahit.eu/"/>
            <person name="Pajon A."/>
            <person name="Turner K."/>
            <person name="Parkhill J."/>
            <person name="Bernalier A."/>
        </authorList>
    </citation>
    <scope>NUCLEOTIDE SEQUENCE [LARGE SCALE GENOMIC DNA]</scope>
    <source>
        <strain evidence="5">Type strain: 18P13</strain>
    </source>
</reference>
<reference evidence="5" key="2">
    <citation type="submission" date="2010-03" db="EMBL/GenBank/DDBJ databases">
        <authorList>
            <person name="Pajon A."/>
        </authorList>
    </citation>
    <scope>NUCLEOTIDE SEQUENCE</scope>
    <source>
        <strain evidence="5">Type strain: 18P13</strain>
    </source>
</reference>
<dbReference type="EMBL" id="FP929052">
    <property type="protein sequence ID" value="CBL18187.1"/>
    <property type="molecule type" value="Genomic_DNA"/>
</dbReference>
<feature type="compositionally biased region" description="Low complexity" evidence="2">
    <location>
        <begin position="32"/>
        <end position="79"/>
    </location>
</feature>
<keyword evidence="6" id="KW-1185">Reference proteome</keyword>
<dbReference type="GO" id="GO:0016052">
    <property type="term" value="P:carbohydrate catabolic process"/>
    <property type="evidence" value="ECO:0007669"/>
    <property type="project" value="TreeGrafter"/>
</dbReference>
<dbReference type="PROSITE" id="PS51904">
    <property type="entry name" value="GLYCOSYL_HYDROL_F25_2"/>
    <property type="match status" value="1"/>
</dbReference>
<dbReference type="AlphaFoldDB" id="D4LEZ2"/>
<evidence type="ECO:0000256" key="1">
    <source>
        <dbReference type="ARBA" id="ARBA00010646"/>
    </source>
</evidence>
<evidence type="ECO:0000313" key="6">
    <source>
        <dbReference type="Proteomes" id="UP000007054"/>
    </source>
</evidence>
<dbReference type="PANTHER" id="PTHR34135:SF2">
    <property type="entry name" value="LYSOZYME"/>
    <property type="match status" value="1"/>
</dbReference>
<feature type="domain" description="Pesticidal crystal protein Cry22Aa Ig-like" evidence="4">
    <location>
        <begin position="157"/>
        <end position="225"/>
    </location>
</feature>
<organism evidence="5 6">
    <name type="scientific">Ruminococcus champanellensis (strain DSM 18848 / JCM 17042 / KCTC 15320 / 18P13)</name>
    <dbReference type="NCBI Taxonomy" id="213810"/>
    <lineage>
        <taxon>Bacteria</taxon>
        <taxon>Bacillati</taxon>
        <taxon>Bacillota</taxon>
        <taxon>Clostridia</taxon>
        <taxon>Eubacteriales</taxon>
        <taxon>Oscillospiraceae</taxon>
        <taxon>Ruminococcus</taxon>
    </lineage>
</organism>
<dbReference type="PROSITE" id="PS51257">
    <property type="entry name" value="PROKAR_LIPOPROTEIN"/>
    <property type="match status" value="1"/>
</dbReference>
<dbReference type="STRING" id="213810.RUM_21720"/>
<dbReference type="CAZy" id="GH25">
    <property type="family name" value="Glycoside Hydrolase Family 25"/>
</dbReference>
<comment type="similarity">
    <text evidence="1">Belongs to the glycosyl hydrolase 25 family.</text>
</comment>
<dbReference type="InterPro" id="IPR017853">
    <property type="entry name" value="GH"/>
</dbReference>
<sequence>MKKHFWLLASALSMLLAGCSAQEAKPVDAVPATEASTTAATEPGTTAANRTTTVTTSATTTETTGTDPAETTETAAATEPPKRQISPETAGAVEVYETVRLKDYITAPDIRLKNGSDWLDTSRTGTLEQTVEFTYNGESYSQTIRYQVEDTTPPLLLNGGYGTVIQTGKSFDLNKCVGFADNYDKKPRLTYTGTVDTSQPGKYPITATVTDSAGNQTSWDLTVTVVDKLPTYTDDKPRLAFSDFADAYGGANKRLGIDVSKWQGTIDFEAVRDAGCEFVIMRMGHSRSGIEMDEYYRANMQAAKAADLDVGVYFYTTANSEQAVRKEAQWIARNLDGAKLDFPVVFDWESFSNFQKYSMSIHDLNQLFEVFAEEMQEQGYSAMLYGSKNYLNNFWYPQKKHPVWLAHYTDQTDYAGDYAIWQMSCRGRIPGIAGDVDLDIQYMDMPLE</sequence>
<dbReference type="KEGG" id="rch:RUM_21720"/>
<dbReference type="GO" id="GO:0003796">
    <property type="term" value="F:lysozyme activity"/>
    <property type="evidence" value="ECO:0007669"/>
    <property type="project" value="InterPro"/>
</dbReference>
<feature type="signal peptide" evidence="3">
    <location>
        <begin position="1"/>
        <end position="24"/>
    </location>
</feature>
<accession>D4LEZ2</accession>
<feature type="chain" id="PRO_5039732514" evidence="3">
    <location>
        <begin position="25"/>
        <end position="448"/>
    </location>
</feature>
<dbReference type="BioCyc" id="RCHA213810:RUM_RS10540-MONOMER"/>
<dbReference type="Pfam" id="PF16403">
    <property type="entry name" value="Bact_surface_Ig-like"/>
    <property type="match status" value="1"/>
</dbReference>
<dbReference type="GO" id="GO:0009253">
    <property type="term" value="P:peptidoglycan catabolic process"/>
    <property type="evidence" value="ECO:0007669"/>
    <property type="project" value="InterPro"/>
</dbReference>
<evidence type="ECO:0000313" key="5">
    <source>
        <dbReference type="EMBL" id="CBL18187.1"/>
    </source>
</evidence>
<dbReference type="InterPro" id="IPR013783">
    <property type="entry name" value="Ig-like_fold"/>
</dbReference>
<feature type="region of interest" description="Disordered" evidence="2">
    <location>
        <begin position="32"/>
        <end position="90"/>
    </location>
</feature>
<evidence type="ECO:0000256" key="2">
    <source>
        <dbReference type="SAM" id="MobiDB-lite"/>
    </source>
</evidence>
<dbReference type="SUPFAM" id="SSF51445">
    <property type="entry name" value="(Trans)glycosidases"/>
    <property type="match status" value="1"/>
</dbReference>